<dbReference type="CDD" id="cd03131">
    <property type="entry name" value="GATase1_HTS"/>
    <property type="match status" value="1"/>
</dbReference>
<evidence type="ECO:0000313" key="8">
    <source>
        <dbReference type="EMBL" id="RKD88395.1"/>
    </source>
</evidence>
<keyword evidence="2 6" id="KW-0963">Cytoplasm</keyword>
<accession>A0A419VYS4</accession>
<dbReference type="RefSeq" id="WP_120274559.1">
    <property type="nucleotide sequence ID" value="NZ_RAPN01000002.1"/>
</dbReference>
<comment type="pathway">
    <text evidence="6">Amino-acid biosynthesis; L-methionine biosynthesis via de novo pathway; O-acetyl-L-homoserine from L-homoserine: step 1/1.</text>
</comment>
<keyword evidence="9" id="KW-1185">Reference proteome</keyword>
<dbReference type="HAMAP" id="MF_00295">
    <property type="entry name" value="MetA_acyltransf"/>
    <property type="match status" value="1"/>
</dbReference>
<dbReference type="AlphaFoldDB" id="A0A419VYS4"/>
<keyword evidence="4 6" id="KW-0808">Transferase</keyword>
<comment type="subcellular location">
    <subcellularLocation>
        <location evidence="1 6">Cytoplasm</location>
    </subcellularLocation>
</comment>
<feature type="active site" description="Proton acceptor" evidence="6">
    <location>
        <position position="235"/>
    </location>
</feature>
<keyword evidence="5 6" id="KW-0012">Acyltransferase</keyword>
<evidence type="ECO:0000256" key="2">
    <source>
        <dbReference type="ARBA" id="ARBA00022490"/>
    </source>
</evidence>
<feature type="binding site" evidence="6">
    <location>
        <position position="249"/>
    </location>
    <ligand>
        <name>substrate</name>
    </ligand>
</feature>
<evidence type="ECO:0000256" key="1">
    <source>
        <dbReference type="ARBA" id="ARBA00004496"/>
    </source>
</evidence>
<dbReference type="PIRSF" id="PIRSF000450">
    <property type="entry name" value="H_ser_succinyltr"/>
    <property type="match status" value="1"/>
</dbReference>
<evidence type="ECO:0000256" key="3">
    <source>
        <dbReference type="ARBA" id="ARBA00022605"/>
    </source>
</evidence>
<feature type="active site" evidence="6">
    <location>
        <position position="237"/>
    </location>
</feature>
<dbReference type="NCBIfam" id="TIGR01001">
    <property type="entry name" value="metA"/>
    <property type="match status" value="1"/>
</dbReference>
<dbReference type="UniPathway" id="UPA00051">
    <property type="reaction ID" value="UER00074"/>
</dbReference>
<evidence type="ECO:0000256" key="7">
    <source>
        <dbReference type="PIRSR" id="PIRSR000450-1"/>
    </source>
</evidence>
<protein>
    <recommendedName>
        <fullName evidence="6">Homoserine O-acetyltransferase</fullName>
        <shortName evidence="6">HAT</shortName>
        <ecNumber evidence="6">2.3.1.31</ecNumber>
    </recommendedName>
    <alternativeName>
        <fullName evidence="6">Homoserine transacetylase</fullName>
        <shortName evidence="6">HTA</shortName>
    </alternativeName>
</protein>
<dbReference type="Proteomes" id="UP000283387">
    <property type="component" value="Unassembled WGS sequence"/>
</dbReference>
<dbReference type="SUPFAM" id="SSF52317">
    <property type="entry name" value="Class I glutamine amidotransferase-like"/>
    <property type="match status" value="1"/>
</dbReference>
<comment type="caution">
    <text evidence="6">Lacks conserved residue(s) required for the propagation of feature annotation.</text>
</comment>
<dbReference type="GO" id="GO:0008899">
    <property type="term" value="F:homoserine O-succinyltransferase activity"/>
    <property type="evidence" value="ECO:0007669"/>
    <property type="project" value="UniProtKB-UniRule"/>
</dbReference>
<dbReference type="GO" id="GO:0004414">
    <property type="term" value="F:homoserine O-acetyltransferase activity"/>
    <property type="evidence" value="ECO:0007669"/>
    <property type="project" value="UniProtKB-EC"/>
</dbReference>
<evidence type="ECO:0000313" key="9">
    <source>
        <dbReference type="Proteomes" id="UP000283387"/>
    </source>
</evidence>
<feature type="site" description="Important for acyl-CoA specificity" evidence="6">
    <location>
        <position position="111"/>
    </location>
</feature>
<dbReference type="Pfam" id="PF04204">
    <property type="entry name" value="HTS"/>
    <property type="match status" value="1"/>
</dbReference>
<dbReference type="Gene3D" id="3.40.50.880">
    <property type="match status" value="1"/>
</dbReference>
<dbReference type="EMBL" id="RAPN01000002">
    <property type="protein sequence ID" value="RKD88395.1"/>
    <property type="molecule type" value="Genomic_DNA"/>
</dbReference>
<keyword evidence="3 6" id="KW-0028">Amino-acid biosynthesis</keyword>
<dbReference type="InterPro" id="IPR005697">
    <property type="entry name" value="HST_MetA"/>
</dbReference>
<feature type="site" description="Important for substrate specificity" evidence="6">
    <location>
        <position position="192"/>
    </location>
</feature>
<feature type="active site" description="Acyl-thioester intermediate" evidence="6 7">
    <location>
        <position position="142"/>
    </location>
</feature>
<comment type="catalytic activity">
    <reaction evidence="6">
        <text>L-homoserine + acetyl-CoA = O-acetyl-L-homoserine + CoA</text>
        <dbReference type="Rhea" id="RHEA:13701"/>
        <dbReference type="ChEBI" id="CHEBI:57287"/>
        <dbReference type="ChEBI" id="CHEBI:57288"/>
        <dbReference type="ChEBI" id="CHEBI:57476"/>
        <dbReference type="ChEBI" id="CHEBI:57716"/>
        <dbReference type="EC" id="2.3.1.31"/>
    </reaction>
</comment>
<gene>
    <name evidence="6" type="primary">metAA</name>
    <name evidence="8" type="ORF">BC643_3544</name>
</gene>
<dbReference type="PANTHER" id="PTHR20919">
    <property type="entry name" value="HOMOSERINE O-SUCCINYLTRANSFERASE"/>
    <property type="match status" value="1"/>
</dbReference>
<proteinExistence type="inferred from homology"/>
<organism evidence="8 9">
    <name type="scientific">Mangrovibacterium diazotrophicum</name>
    <dbReference type="NCBI Taxonomy" id="1261403"/>
    <lineage>
        <taxon>Bacteria</taxon>
        <taxon>Pseudomonadati</taxon>
        <taxon>Bacteroidota</taxon>
        <taxon>Bacteroidia</taxon>
        <taxon>Marinilabiliales</taxon>
        <taxon>Prolixibacteraceae</taxon>
        <taxon>Mangrovibacterium</taxon>
    </lineage>
</organism>
<feature type="binding site" evidence="6">
    <location>
        <position position="163"/>
    </location>
    <ligand>
        <name>substrate</name>
    </ligand>
</feature>
<dbReference type="FunFam" id="3.40.50.880:FF:000004">
    <property type="entry name" value="Homoserine O-succinyltransferase"/>
    <property type="match status" value="1"/>
</dbReference>
<evidence type="ECO:0000256" key="6">
    <source>
        <dbReference type="HAMAP-Rule" id="MF_00295"/>
    </source>
</evidence>
<dbReference type="GO" id="GO:0019281">
    <property type="term" value="P:L-methionine biosynthetic process from homoserine via O-succinyl-L-homoserine and cystathionine"/>
    <property type="evidence" value="ECO:0007669"/>
    <property type="project" value="InterPro"/>
</dbReference>
<dbReference type="GO" id="GO:0005737">
    <property type="term" value="C:cytoplasm"/>
    <property type="evidence" value="ECO:0007669"/>
    <property type="project" value="UniProtKB-SubCell"/>
</dbReference>
<sequence>MPLNIPDKLPAIELLLQENIFVIDQTRAAQQDIRPLKIVILNLMPLKITTETDLLRVLSNSPLQIEIDFLKIKDHEHKHTSAEHMATFYKTFDQIKKQKFDGMIITGAPVEHLPFEEVTYWDEIREIMDWSLTNVTSSLFICWASQAALFHFYGIPKYALDKKMFGVFQHRISDRKIPIFRGFDDEYYVPHSRHTEVRAEDIEKVEGLDIISSSDVSGVNMVMARNGRQIFITGHAEYSRMTLDGEYKRDVSKNLPIEVPANYYPNDDPNEKPVLRWRSAADLLFTNWLNYYVYQETPYNLDDIK</sequence>
<reference evidence="8 9" key="1">
    <citation type="submission" date="2018-09" db="EMBL/GenBank/DDBJ databases">
        <title>Genomic Encyclopedia of Archaeal and Bacterial Type Strains, Phase II (KMG-II): from individual species to whole genera.</title>
        <authorList>
            <person name="Goeker M."/>
        </authorList>
    </citation>
    <scope>NUCLEOTIDE SEQUENCE [LARGE SCALE GENOMIC DNA]</scope>
    <source>
        <strain evidence="8 9">DSM 27148</strain>
    </source>
</reference>
<dbReference type="InterPro" id="IPR029062">
    <property type="entry name" value="Class_I_gatase-like"/>
</dbReference>
<keyword evidence="6" id="KW-0486">Methionine biosynthesis</keyword>
<dbReference type="EC" id="2.3.1.31" evidence="6"/>
<evidence type="ECO:0000256" key="4">
    <source>
        <dbReference type="ARBA" id="ARBA00022679"/>
    </source>
</evidence>
<evidence type="ECO:0000256" key="5">
    <source>
        <dbReference type="ARBA" id="ARBA00023315"/>
    </source>
</evidence>
<comment type="similarity">
    <text evidence="6">Belongs to the MetA family.</text>
</comment>
<comment type="caution">
    <text evidence="8">The sequence shown here is derived from an EMBL/GenBank/DDBJ whole genome shotgun (WGS) entry which is preliminary data.</text>
</comment>
<name>A0A419VYS4_9BACT</name>
<comment type="function">
    <text evidence="6">Transfers an acetyl group from acetyl-CoA to L-homoserine, forming acetyl-L-homoserine.</text>
</comment>
<dbReference type="OrthoDB" id="9772423at2"/>
<dbReference type="PANTHER" id="PTHR20919:SF0">
    <property type="entry name" value="HOMOSERINE O-SUCCINYLTRANSFERASE"/>
    <property type="match status" value="1"/>
</dbReference>
<dbReference type="InterPro" id="IPR033752">
    <property type="entry name" value="MetA_family"/>
</dbReference>
<feature type="binding site" evidence="6">
    <location>
        <position position="192"/>
    </location>
    <ligand>
        <name>substrate</name>
    </ligand>
</feature>